<dbReference type="PANTHER" id="PTHR22923:SF116">
    <property type="entry name" value="C1Q DOMAIN-CONTAINING PROTEIN"/>
    <property type="match status" value="1"/>
</dbReference>
<dbReference type="Pfam" id="PF00386">
    <property type="entry name" value="C1q"/>
    <property type="match status" value="1"/>
</dbReference>
<evidence type="ECO:0000259" key="4">
    <source>
        <dbReference type="PROSITE" id="PS50871"/>
    </source>
</evidence>
<keyword evidence="3" id="KW-0732">Signal</keyword>
<comment type="subcellular location">
    <subcellularLocation>
        <location evidence="1">Secreted</location>
    </subcellularLocation>
</comment>
<accession>A0AAE0VJL0</accession>
<dbReference type="AlphaFoldDB" id="A0AAE0VJL0"/>
<dbReference type="PANTHER" id="PTHR22923">
    <property type="entry name" value="CEREBELLIN-RELATED"/>
    <property type="match status" value="1"/>
</dbReference>
<reference evidence="5" key="3">
    <citation type="submission" date="2023-05" db="EMBL/GenBank/DDBJ databases">
        <authorList>
            <person name="Smith C.H."/>
        </authorList>
    </citation>
    <scope>NUCLEOTIDE SEQUENCE</scope>
    <source>
        <strain evidence="5">CHS0354</strain>
        <tissue evidence="5">Mantle</tissue>
    </source>
</reference>
<protein>
    <recommendedName>
        <fullName evidence="4">C1q domain-containing protein</fullName>
    </recommendedName>
</protein>
<dbReference type="PROSITE" id="PS50871">
    <property type="entry name" value="C1Q"/>
    <property type="match status" value="1"/>
</dbReference>
<keyword evidence="6" id="KW-1185">Reference proteome</keyword>
<reference evidence="5" key="2">
    <citation type="journal article" date="2021" name="Genome Biol. Evol.">
        <title>Developing a high-quality reference genome for a parasitic bivalve with doubly uniparental inheritance (Bivalvia: Unionida).</title>
        <authorList>
            <person name="Smith C.H."/>
        </authorList>
    </citation>
    <scope>NUCLEOTIDE SEQUENCE</scope>
    <source>
        <strain evidence="5">CHS0354</strain>
        <tissue evidence="5">Mantle</tissue>
    </source>
</reference>
<reference evidence="5" key="1">
    <citation type="journal article" date="2021" name="Genome Biol. Evol.">
        <title>A High-Quality Reference Genome for a Parasitic Bivalve with Doubly Uniparental Inheritance (Bivalvia: Unionida).</title>
        <authorList>
            <person name="Smith C.H."/>
        </authorList>
    </citation>
    <scope>NUCLEOTIDE SEQUENCE</scope>
    <source>
        <strain evidence="5">CHS0354</strain>
    </source>
</reference>
<evidence type="ECO:0000256" key="1">
    <source>
        <dbReference type="ARBA" id="ARBA00004613"/>
    </source>
</evidence>
<keyword evidence="2" id="KW-0964">Secreted</keyword>
<organism evidence="5 6">
    <name type="scientific">Potamilus streckersoni</name>
    <dbReference type="NCBI Taxonomy" id="2493646"/>
    <lineage>
        <taxon>Eukaryota</taxon>
        <taxon>Metazoa</taxon>
        <taxon>Spiralia</taxon>
        <taxon>Lophotrochozoa</taxon>
        <taxon>Mollusca</taxon>
        <taxon>Bivalvia</taxon>
        <taxon>Autobranchia</taxon>
        <taxon>Heteroconchia</taxon>
        <taxon>Palaeoheterodonta</taxon>
        <taxon>Unionida</taxon>
        <taxon>Unionoidea</taxon>
        <taxon>Unionidae</taxon>
        <taxon>Ambleminae</taxon>
        <taxon>Lampsilini</taxon>
        <taxon>Potamilus</taxon>
    </lineage>
</organism>
<dbReference type="InterPro" id="IPR008983">
    <property type="entry name" value="Tumour_necrosis_fac-like_dom"/>
</dbReference>
<evidence type="ECO:0000256" key="3">
    <source>
        <dbReference type="ARBA" id="ARBA00022729"/>
    </source>
</evidence>
<dbReference type="GO" id="GO:0005576">
    <property type="term" value="C:extracellular region"/>
    <property type="evidence" value="ECO:0007669"/>
    <property type="project" value="UniProtKB-SubCell"/>
</dbReference>
<gene>
    <name evidence="5" type="ORF">CHS0354_017974</name>
</gene>
<feature type="domain" description="C1q" evidence="4">
    <location>
        <begin position="81"/>
        <end position="214"/>
    </location>
</feature>
<proteinExistence type="predicted"/>
<dbReference type="EMBL" id="JAEAOA010001107">
    <property type="protein sequence ID" value="KAK3580693.1"/>
    <property type="molecule type" value="Genomic_DNA"/>
</dbReference>
<evidence type="ECO:0000313" key="5">
    <source>
        <dbReference type="EMBL" id="KAK3580693.1"/>
    </source>
</evidence>
<dbReference type="SMART" id="SM00110">
    <property type="entry name" value="C1Q"/>
    <property type="match status" value="1"/>
</dbReference>
<dbReference type="Gene3D" id="2.60.120.40">
    <property type="match status" value="1"/>
</dbReference>
<dbReference type="Proteomes" id="UP001195483">
    <property type="component" value="Unassembled WGS sequence"/>
</dbReference>
<dbReference type="InterPro" id="IPR001073">
    <property type="entry name" value="C1q_dom"/>
</dbReference>
<sequence length="216" mass="23902">MYNYFSHFLIGFDPDEDDSVNNLASENVTKVIAGEKNVSRKTETEGMPSQKPINQYKCFLGLFRPHNKLSILKREGRAIATKQIGFSSTIANEKGLQVHDNEIVHFDTVLHNDGNGFNKESGIFTCPLSGTYFFTLSVMTSHGYHTAVHLLVNGQIKGNSYANGADSWDQGSISNIFRCEAGQNVWISVYGGTYIHGDYYTSFSGFLLWGDATGSS</sequence>
<comment type="caution">
    <text evidence="5">The sequence shown here is derived from an EMBL/GenBank/DDBJ whole genome shotgun (WGS) entry which is preliminary data.</text>
</comment>
<dbReference type="SUPFAM" id="SSF49842">
    <property type="entry name" value="TNF-like"/>
    <property type="match status" value="1"/>
</dbReference>
<dbReference type="PRINTS" id="PR00007">
    <property type="entry name" value="COMPLEMNTC1Q"/>
</dbReference>
<name>A0AAE0VJL0_9BIVA</name>
<dbReference type="InterPro" id="IPR050822">
    <property type="entry name" value="Cerebellin_Synaptic_Org"/>
</dbReference>
<evidence type="ECO:0000256" key="2">
    <source>
        <dbReference type="ARBA" id="ARBA00022525"/>
    </source>
</evidence>
<evidence type="ECO:0000313" key="6">
    <source>
        <dbReference type="Proteomes" id="UP001195483"/>
    </source>
</evidence>